<dbReference type="Proteomes" id="UP000318943">
    <property type="component" value="Unassembled WGS sequence"/>
</dbReference>
<dbReference type="EMBL" id="VCIZ01000028">
    <property type="protein sequence ID" value="TSP09350.1"/>
    <property type="molecule type" value="Genomic_DNA"/>
</dbReference>
<name>A0ABY3EEK4_9BURK</name>
<sequence>MRRASNHSSTRRVMPYTVARPRAWLAGLLAALSLAMSGCGDKPIAVSMVGYNHTDVGIYAFEVNGHGGPNIGAHKGGGSFTCCVTVPRIHKPGMTAKVRWVHRIDDVPQERIVPVPPYRPEDVGLLTLHFLRDGNVKVFVTMTLLGHPAYPLKGDEARK</sequence>
<gene>
    <name evidence="1" type="ORF">FGG12_27940</name>
</gene>
<dbReference type="InterPro" id="IPR021733">
    <property type="entry name" value="DUF3304"/>
</dbReference>
<keyword evidence="2" id="KW-1185">Reference proteome</keyword>
<proteinExistence type="predicted"/>
<comment type="caution">
    <text evidence="1">The sequence shown here is derived from an EMBL/GenBank/DDBJ whole genome shotgun (WGS) entry which is preliminary data.</text>
</comment>
<accession>A0ABY3EEK4</accession>
<dbReference type="Pfam" id="PF11745">
    <property type="entry name" value="DUF3304"/>
    <property type="match status" value="1"/>
</dbReference>
<evidence type="ECO:0000313" key="1">
    <source>
        <dbReference type="EMBL" id="TSP09350.1"/>
    </source>
</evidence>
<protein>
    <submittedName>
        <fullName evidence="1">DUF3304 domain-containing protein</fullName>
    </submittedName>
</protein>
<organism evidence="1 2">
    <name type="scientific">Cupriavidus campinensis</name>
    <dbReference type="NCBI Taxonomy" id="151783"/>
    <lineage>
        <taxon>Bacteria</taxon>
        <taxon>Pseudomonadati</taxon>
        <taxon>Pseudomonadota</taxon>
        <taxon>Betaproteobacteria</taxon>
        <taxon>Burkholderiales</taxon>
        <taxon>Burkholderiaceae</taxon>
        <taxon>Cupriavidus</taxon>
    </lineage>
</organism>
<evidence type="ECO:0000313" key="2">
    <source>
        <dbReference type="Proteomes" id="UP000318943"/>
    </source>
</evidence>
<reference evidence="1 2" key="1">
    <citation type="submission" date="2019-05" db="EMBL/GenBank/DDBJ databases">
        <title>Whole genome sequence analysis of Cupriavidus campinensis S14E4C strain.</title>
        <authorList>
            <person name="Abbaszade G."/>
            <person name="Szabo A."/>
            <person name="Toumi M."/>
            <person name="Toth E."/>
        </authorList>
    </citation>
    <scope>NUCLEOTIDE SEQUENCE [LARGE SCALE GENOMIC DNA]</scope>
    <source>
        <strain evidence="1 2">S14E4C</strain>
    </source>
</reference>